<keyword evidence="2" id="KW-0812">Transmembrane</keyword>
<reference evidence="3 4" key="1">
    <citation type="submission" date="2019-02" db="EMBL/GenBank/DDBJ databases">
        <title>Deep-cultivation of Planctomycetes and their phenomic and genomic characterization uncovers novel biology.</title>
        <authorList>
            <person name="Wiegand S."/>
            <person name="Jogler M."/>
            <person name="Boedeker C."/>
            <person name="Pinto D."/>
            <person name="Vollmers J."/>
            <person name="Rivas-Marin E."/>
            <person name="Kohn T."/>
            <person name="Peeters S.H."/>
            <person name="Heuer A."/>
            <person name="Rast P."/>
            <person name="Oberbeckmann S."/>
            <person name="Bunk B."/>
            <person name="Jeske O."/>
            <person name="Meyerdierks A."/>
            <person name="Storesund J.E."/>
            <person name="Kallscheuer N."/>
            <person name="Luecker S."/>
            <person name="Lage O.M."/>
            <person name="Pohl T."/>
            <person name="Merkel B.J."/>
            <person name="Hornburger P."/>
            <person name="Mueller R.-W."/>
            <person name="Bruemmer F."/>
            <person name="Labrenz M."/>
            <person name="Spormann A.M."/>
            <person name="Op den Camp H."/>
            <person name="Overmann J."/>
            <person name="Amann R."/>
            <person name="Jetten M.S.M."/>
            <person name="Mascher T."/>
            <person name="Medema M.H."/>
            <person name="Devos D.P."/>
            <person name="Kaster A.-K."/>
            <person name="Ovreas L."/>
            <person name="Rohde M."/>
            <person name="Galperin M.Y."/>
            <person name="Jogler C."/>
        </authorList>
    </citation>
    <scope>NUCLEOTIDE SEQUENCE [LARGE SCALE GENOMIC DNA]</scope>
    <source>
        <strain evidence="3 4">Mal52</strain>
    </source>
</reference>
<dbReference type="SUPFAM" id="SSF111369">
    <property type="entry name" value="HlyD-like secretion proteins"/>
    <property type="match status" value="1"/>
</dbReference>
<dbReference type="Gene3D" id="1.10.287.470">
    <property type="entry name" value="Helix hairpin bin"/>
    <property type="match status" value="1"/>
</dbReference>
<evidence type="ECO:0000313" key="4">
    <source>
        <dbReference type="Proteomes" id="UP000319383"/>
    </source>
</evidence>
<feature type="transmembrane region" description="Helical" evidence="2">
    <location>
        <begin position="12"/>
        <end position="28"/>
    </location>
</feature>
<keyword evidence="4" id="KW-1185">Reference proteome</keyword>
<protein>
    <submittedName>
        <fullName evidence="3">HlyD family secretion protein</fullName>
    </submittedName>
</protein>
<dbReference type="Proteomes" id="UP000319383">
    <property type="component" value="Chromosome"/>
</dbReference>
<dbReference type="GO" id="GO:0060003">
    <property type="term" value="P:copper ion export"/>
    <property type="evidence" value="ECO:0007669"/>
    <property type="project" value="TreeGrafter"/>
</dbReference>
<sequence length="498" mass="54775">MKYRLPKIAVQSAAVVGGLVVIGAAWYFQSTWIPAVKQWAANTVAAGKKQTAGATTDDADVLIEDDHAGHDHAGHEESSSLELSKQAQRNVGLTADNIRKVQLTTFTRNISVPAIVAERPGRTQVKVVAPMTGVITGVYVVEGEAIPQGKQLFKIRLTHEDLVQAQTSFLQALGELDVENREIKRLKQITEGVVAGKVVLEREYARQKLEAVLNANRQALILHGLSEAQIDQIEKDRHLVSEIAVYAPNANFDSDEVRTPQPLVQPVSLISVEGKADGVDQGQSPLIVQELNVSKGGFVQAGDTLCVLVDYRELFIEGRAFEHDAIELAEAAAKNKKLTAVLEGNRKKLETIDDLTISYLDNRIEPDSRAFHFYVGLPNRVIQDTKASDGRRFLSWKFKPGQRMQLQIPVEEWTDRIVLPVDAVAQDGAEYFVFQQNGDHFDRRPVHVEYQDQYSVVIANDGSLFPGDVVAFAGAHQLQMALKNKAGGGVDPHAGHNH</sequence>
<keyword evidence="1" id="KW-0813">Transport</keyword>
<dbReference type="PANTHER" id="PTHR30097">
    <property type="entry name" value="CATION EFFLUX SYSTEM PROTEIN CUSB"/>
    <property type="match status" value="1"/>
</dbReference>
<dbReference type="RefSeq" id="WP_145374918.1">
    <property type="nucleotide sequence ID" value="NZ_CP036276.1"/>
</dbReference>
<evidence type="ECO:0000256" key="2">
    <source>
        <dbReference type="SAM" id="Phobius"/>
    </source>
</evidence>
<dbReference type="EMBL" id="CP036276">
    <property type="protein sequence ID" value="QDU42924.1"/>
    <property type="molecule type" value="Genomic_DNA"/>
</dbReference>
<dbReference type="Gene3D" id="2.40.50.100">
    <property type="match status" value="1"/>
</dbReference>
<name>A0A517ZK95_9PLAN</name>
<dbReference type="GO" id="GO:0015679">
    <property type="term" value="P:plasma membrane copper ion transport"/>
    <property type="evidence" value="ECO:0007669"/>
    <property type="project" value="TreeGrafter"/>
</dbReference>
<evidence type="ECO:0000256" key="1">
    <source>
        <dbReference type="ARBA" id="ARBA00022448"/>
    </source>
</evidence>
<organism evidence="3 4">
    <name type="scientific">Symmachiella dynata</name>
    <dbReference type="NCBI Taxonomy" id="2527995"/>
    <lineage>
        <taxon>Bacteria</taxon>
        <taxon>Pseudomonadati</taxon>
        <taxon>Planctomycetota</taxon>
        <taxon>Planctomycetia</taxon>
        <taxon>Planctomycetales</taxon>
        <taxon>Planctomycetaceae</taxon>
        <taxon>Symmachiella</taxon>
    </lineage>
</organism>
<dbReference type="Gene3D" id="2.40.420.20">
    <property type="match status" value="1"/>
</dbReference>
<dbReference type="KEGG" id="sdyn:Mal52_13940"/>
<dbReference type="PANTHER" id="PTHR30097:SF4">
    <property type="entry name" value="SLR6042 PROTEIN"/>
    <property type="match status" value="1"/>
</dbReference>
<dbReference type="InterPro" id="IPR051909">
    <property type="entry name" value="MFP_Cation_Efflux"/>
</dbReference>
<accession>A0A517ZK95</accession>
<keyword evidence="2" id="KW-0472">Membrane</keyword>
<dbReference type="GO" id="GO:0030313">
    <property type="term" value="C:cell envelope"/>
    <property type="evidence" value="ECO:0007669"/>
    <property type="project" value="TreeGrafter"/>
</dbReference>
<proteinExistence type="predicted"/>
<gene>
    <name evidence="3" type="ORF">Mal52_13940</name>
</gene>
<dbReference type="AlphaFoldDB" id="A0A517ZK95"/>
<keyword evidence="2" id="KW-1133">Transmembrane helix</keyword>
<evidence type="ECO:0000313" key="3">
    <source>
        <dbReference type="EMBL" id="QDU42924.1"/>
    </source>
</evidence>